<organism evidence="2 3">
    <name type="scientific">Portunus trituberculatus</name>
    <name type="common">Swimming crab</name>
    <name type="synonym">Neptunus trituberculatus</name>
    <dbReference type="NCBI Taxonomy" id="210409"/>
    <lineage>
        <taxon>Eukaryota</taxon>
        <taxon>Metazoa</taxon>
        <taxon>Ecdysozoa</taxon>
        <taxon>Arthropoda</taxon>
        <taxon>Crustacea</taxon>
        <taxon>Multicrustacea</taxon>
        <taxon>Malacostraca</taxon>
        <taxon>Eumalacostraca</taxon>
        <taxon>Eucarida</taxon>
        <taxon>Decapoda</taxon>
        <taxon>Pleocyemata</taxon>
        <taxon>Brachyura</taxon>
        <taxon>Eubrachyura</taxon>
        <taxon>Portunoidea</taxon>
        <taxon>Portunidae</taxon>
        <taxon>Portuninae</taxon>
        <taxon>Portunus</taxon>
    </lineage>
</organism>
<feature type="compositionally biased region" description="Basic and acidic residues" evidence="1">
    <location>
        <begin position="1"/>
        <end position="10"/>
    </location>
</feature>
<dbReference type="Proteomes" id="UP000324222">
    <property type="component" value="Unassembled WGS sequence"/>
</dbReference>
<feature type="region of interest" description="Disordered" evidence="1">
    <location>
        <begin position="1"/>
        <end position="49"/>
    </location>
</feature>
<feature type="compositionally biased region" description="Basic and acidic residues" evidence="1">
    <location>
        <begin position="26"/>
        <end position="36"/>
    </location>
</feature>
<evidence type="ECO:0000313" key="2">
    <source>
        <dbReference type="EMBL" id="MPC47340.1"/>
    </source>
</evidence>
<accession>A0A5B7FI99</accession>
<comment type="caution">
    <text evidence="2">The sequence shown here is derived from an EMBL/GenBank/DDBJ whole genome shotgun (WGS) entry which is preliminary data.</text>
</comment>
<proteinExistence type="predicted"/>
<gene>
    <name evidence="2" type="ORF">E2C01_041082</name>
</gene>
<sequence length="68" mass="7407">MEGDQDKLEGTEAPEDQTVLTQNWGEAERAPGRESEQQATGSRAGQAGCGPLLYSPFRPLCTDWLVIN</sequence>
<dbReference type="EMBL" id="VSRR010007685">
    <property type="protein sequence ID" value="MPC47340.1"/>
    <property type="molecule type" value="Genomic_DNA"/>
</dbReference>
<protein>
    <submittedName>
        <fullName evidence="2">Uncharacterized protein</fullName>
    </submittedName>
</protein>
<name>A0A5B7FI99_PORTR</name>
<reference evidence="2 3" key="1">
    <citation type="submission" date="2019-05" db="EMBL/GenBank/DDBJ databases">
        <title>Another draft genome of Portunus trituberculatus and its Hox gene families provides insights of decapod evolution.</title>
        <authorList>
            <person name="Jeong J.-H."/>
            <person name="Song I."/>
            <person name="Kim S."/>
            <person name="Choi T."/>
            <person name="Kim D."/>
            <person name="Ryu S."/>
            <person name="Kim W."/>
        </authorList>
    </citation>
    <scope>NUCLEOTIDE SEQUENCE [LARGE SCALE GENOMIC DNA]</scope>
    <source>
        <tissue evidence="2">Muscle</tissue>
    </source>
</reference>
<evidence type="ECO:0000313" key="3">
    <source>
        <dbReference type="Proteomes" id="UP000324222"/>
    </source>
</evidence>
<dbReference type="AlphaFoldDB" id="A0A5B7FI99"/>
<keyword evidence="3" id="KW-1185">Reference proteome</keyword>
<evidence type="ECO:0000256" key="1">
    <source>
        <dbReference type="SAM" id="MobiDB-lite"/>
    </source>
</evidence>